<proteinExistence type="predicted"/>
<dbReference type="AlphaFoldDB" id="A0AAV4VIU2"/>
<evidence type="ECO:0000313" key="2">
    <source>
        <dbReference type="Proteomes" id="UP001054945"/>
    </source>
</evidence>
<feature type="non-terminal residue" evidence="1">
    <location>
        <position position="52"/>
    </location>
</feature>
<dbReference type="EMBL" id="BPLR01014586">
    <property type="protein sequence ID" value="GIY69796.1"/>
    <property type="molecule type" value="Genomic_DNA"/>
</dbReference>
<dbReference type="Proteomes" id="UP001054945">
    <property type="component" value="Unassembled WGS sequence"/>
</dbReference>
<organism evidence="1 2">
    <name type="scientific">Caerostris extrusa</name>
    <name type="common">Bark spider</name>
    <name type="synonym">Caerostris bankana</name>
    <dbReference type="NCBI Taxonomy" id="172846"/>
    <lineage>
        <taxon>Eukaryota</taxon>
        <taxon>Metazoa</taxon>
        <taxon>Ecdysozoa</taxon>
        <taxon>Arthropoda</taxon>
        <taxon>Chelicerata</taxon>
        <taxon>Arachnida</taxon>
        <taxon>Araneae</taxon>
        <taxon>Araneomorphae</taxon>
        <taxon>Entelegynae</taxon>
        <taxon>Araneoidea</taxon>
        <taxon>Araneidae</taxon>
        <taxon>Caerostris</taxon>
    </lineage>
</organism>
<comment type="caution">
    <text evidence="1">The sequence shown here is derived from an EMBL/GenBank/DDBJ whole genome shotgun (WGS) entry which is preliminary data.</text>
</comment>
<gene>
    <name evidence="1" type="ORF">CEXT_703861</name>
</gene>
<evidence type="ECO:0000313" key="1">
    <source>
        <dbReference type="EMBL" id="GIY69796.1"/>
    </source>
</evidence>
<reference evidence="1 2" key="1">
    <citation type="submission" date="2021-06" db="EMBL/GenBank/DDBJ databases">
        <title>Caerostris extrusa draft genome.</title>
        <authorList>
            <person name="Kono N."/>
            <person name="Arakawa K."/>
        </authorList>
    </citation>
    <scope>NUCLEOTIDE SEQUENCE [LARGE SCALE GENOMIC DNA]</scope>
</reference>
<keyword evidence="2" id="KW-1185">Reference proteome</keyword>
<name>A0AAV4VIU2_CAEEX</name>
<protein>
    <submittedName>
        <fullName evidence="1">Uncharacterized protein</fullName>
    </submittedName>
</protein>
<sequence>MNEHSENPRGSMEGLLASGYVGTVAVFLKVCRAPHFEDRGVLKGVVKNSFPI</sequence>
<accession>A0AAV4VIU2</accession>